<sequence>MEVKVKSEGEVSQPSALGFHVLPVRLAEAVVAASPEGEIIFISDSEEMEVGAHFKANHQQEMAEKTGIARPIDEVAEPVKAMSL</sequence>
<name>A0A9D3YY48_DREPO</name>
<keyword evidence="2" id="KW-1185">Reference proteome</keyword>
<reference evidence="1" key="1">
    <citation type="journal article" date="2019" name="bioRxiv">
        <title>The Genome of the Zebra Mussel, Dreissena polymorpha: A Resource for Invasive Species Research.</title>
        <authorList>
            <person name="McCartney M.A."/>
            <person name="Auch B."/>
            <person name="Kono T."/>
            <person name="Mallez S."/>
            <person name="Zhang Y."/>
            <person name="Obille A."/>
            <person name="Becker A."/>
            <person name="Abrahante J.E."/>
            <person name="Garbe J."/>
            <person name="Badalamenti J.P."/>
            <person name="Herman A."/>
            <person name="Mangelson H."/>
            <person name="Liachko I."/>
            <person name="Sullivan S."/>
            <person name="Sone E.D."/>
            <person name="Koren S."/>
            <person name="Silverstein K.A.T."/>
            <person name="Beckman K.B."/>
            <person name="Gohl D.M."/>
        </authorList>
    </citation>
    <scope>NUCLEOTIDE SEQUENCE</scope>
    <source>
        <strain evidence="1">Duluth1</strain>
        <tissue evidence="1">Whole animal</tissue>
    </source>
</reference>
<evidence type="ECO:0000313" key="1">
    <source>
        <dbReference type="EMBL" id="KAH3707170.1"/>
    </source>
</evidence>
<evidence type="ECO:0000313" key="2">
    <source>
        <dbReference type="Proteomes" id="UP000828390"/>
    </source>
</evidence>
<dbReference type="AlphaFoldDB" id="A0A9D3YY48"/>
<accession>A0A9D3YY48</accession>
<comment type="caution">
    <text evidence="1">The sequence shown here is derived from an EMBL/GenBank/DDBJ whole genome shotgun (WGS) entry which is preliminary data.</text>
</comment>
<gene>
    <name evidence="1" type="ORF">DPMN_066567</name>
</gene>
<proteinExistence type="predicted"/>
<dbReference type="EMBL" id="JAIWYP010000014">
    <property type="protein sequence ID" value="KAH3707170.1"/>
    <property type="molecule type" value="Genomic_DNA"/>
</dbReference>
<reference evidence="1" key="2">
    <citation type="submission" date="2020-11" db="EMBL/GenBank/DDBJ databases">
        <authorList>
            <person name="McCartney M.A."/>
            <person name="Auch B."/>
            <person name="Kono T."/>
            <person name="Mallez S."/>
            <person name="Becker A."/>
            <person name="Gohl D.M."/>
            <person name="Silverstein K.A.T."/>
            <person name="Koren S."/>
            <person name="Bechman K.B."/>
            <person name="Herman A."/>
            <person name="Abrahante J.E."/>
            <person name="Garbe J."/>
        </authorList>
    </citation>
    <scope>NUCLEOTIDE SEQUENCE</scope>
    <source>
        <strain evidence="1">Duluth1</strain>
        <tissue evidence="1">Whole animal</tissue>
    </source>
</reference>
<dbReference type="Proteomes" id="UP000828390">
    <property type="component" value="Unassembled WGS sequence"/>
</dbReference>
<protein>
    <submittedName>
        <fullName evidence="1">Uncharacterized protein</fullName>
    </submittedName>
</protein>
<organism evidence="1 2">
    <name type="scientific">Dreissena polymorpha</name>
    <name type="common">Zebra mussel</name>
    <name type="synonym">Mytilus polymorpha</name>
    <dbReference type="NCBI Taxonomy" id="45954"/>
    <lineage>
        <taxon>Eukaryota</taxon>
        <taxon>Metazoa</taxon>
        <taxon>Spiralia</taxon>
        <taxon>Lophotrochozoa</taxon>
        <taxon>Mollusca</taxon>
        <taxon>Bivalvia</taxon>
        <taxon>Autobranchia</taxon>
        <taxon>Heteroconchia</taxon>
        <taxon>Euheterodonta</taxon>
        <taxon>Imparidentia</taxon>
        <taxon>Neoheterodontei</taxon>
        <taxon>Myida</taxon>
        <taxon>Dreissenoidea</taxon>
        <taxon>Dreissenidae</taxon>
        <taxon>Dreissena</taxon>
    </lineage>
</organism>